<sequence>MHCPLCHFEDTRVVDTRVSEDGASIRRRRECQQCKHRFSTLETSSFLVEKRSGVVEPFSREKVIIGVRKACQGRPVDNDALALLAQRVEEQLRESGRATVKAAEVGKAILPFLRELDVVAYLRFASVYSGYQSLDDFQEAIDSLRAEGK</sequence>
<evidence type="ECO:0000256" key="5">
    <source>
        <dbReference type="ARBA" id="ARBA00023125"/>
    </source>
</evidence>
<comment type="function">
    <text evidence="7">Negatively regulates transcription of bacterial ribonucleotide reductase nrd genes and operons by binding to NrdR-boxes.</text>
</comment>
<dbReference type="GO" id="GO:0045892">
    <property type="term" value="P:negative regulation of DNA-templated transcription"/>
    <property type="evidence" value="ECO:0007669"/>
    <property type="project" value="UniProtKB-UniRule"/>
</dbReference>
<reference evidence="9 10" key="1">
    <citation type="submission" date="2013-05" db="EMBL/GenBank/DDBJ databases">
        <title>The Genome Sequence of Actinomyces europaeus ACS-120-V-COL10B.</title>
        <authorList>
            <consortium name="The Broad Institute Genomics Platform"/>
            <person name="Earl A."/>
            <person name="Ward D."/>
            <person name="Feldgarden M."/>
            <person name="Gevers D."/>
            <person name="Saerens B."/>
            <person name="Vaneechoutte M."/>
            <person name="Walker B."/>
            <person name="Young S."/>
            <person name="Zeng Q."/>
            <person name="Gargeya S."/>
            <person name="Fitzgerald M."/>
            <person name="Haas B."/>
            <person name="Abouelleil A."/>
            <person name="Allen A.W."/>
            <person name="Alvarado L."/>
            <person name="Arachchi H.M."/>
            <person name="Berlin A.M."/>
            <person name="Chapman S.B."/>
            <person name="Gainer-Dewar J."/>
            <person name="Goldberg J."/>
            <person name="Griggs A."/>
            <person name="Gujja S."/>
            <person name="Hansen M."/>
            <person name="Howarth C."/>
            <person name="Imamovic A."/>
            <person name="Ireland A."/>
            <person name="Larimer J."/>
            <person name="McCowan C."/>
            <person name="Murphy C."/>
            <person name="Pearson M."/>
            <person name="Poon T.W."/>
            <person name="Priest M."/>
            <person name="Roberts A."/>
            <person name="Saif S."/>
            <person name="Shea T."/>
            <person name="Sisk P."/>
            <person name="Sykes S."/>
            <person name="Wortman J."/>
            <person name="Nusbaum C."/>
            <person name="Birren B."/>
        </authorList>
    </citation>
    <scope>NUCLEOTIDE SEQUENCE [LARGE SCALE GENOMIC DNA]</scope>
    <source>
        <strain evidence="9 10">ACS-120-V-Col10b</strain>
    </source>
</reference>
<evidence type="ECO:0000313" key="9">
    <source>
        <dbReference type="EMBL" id="EPD30582.1"/>
    </source>
</evidence>
<proteinExistence type="inferred from homology"/>
<keyword evidence="10" id="KW-1185">Reference proteome</keyword>
<keyword evidence="4 7" id="KW-0805">Transcription regulation</keyword>
<organism evidence="9 10">
    <name type="scientific">Gleimia europaea ACS-120-V-Col10b</name>
    <dbReference type="NCBI Taxonomy" id="883069"/>
    <lineage>
        <taxon>Bacteria</taxon>
        <taxon>Bacillati</taxon>
        <taxon>Actinomycetota</taxon>
        <taxon>Actinomycetes</taxon>
        <taxon>Actinomycetales</taxon>
        <taxon>Actinomycetaceae</taxon>
        <taxon>Gleimia</taxon>
    </lineage>
</organism>
<keyword evidence="7" id="KW-0863">Zinc-finger</keyword>
<comment type="similarity">
    <text evidence="7">Belongs to the NrdR family.</text>
</comment>
<evidence type="ECO:0000256" key="6">
    <source>
        <dbReference type="ARBA" id="ARBA00023163"/>
    </source>
</evidence>
<dbReference type="PANTHER" id="PTHR30455:SF2">
    <property type="entry name" value="TRANSCRIPTIONAL REPRESSOR NRDR"/>
    <property type="match status" value="1"/>
</dbReference>
<keyword evidence="1 7" id="KW-0678">Repressor</keyword>
<dbReference type="Proteomes" id="UP000014387">
    <property type="component" value="Unassembled WGS sequence"/>
</dbReference>
<keyword evidence="6 7" id="KW-0804">Transcription</keyword>
<dbReference type="InterPro" id="IPR005144">
    <property type="entry name" value="ATP-cone_dom"/>
</dbReference>
<evidence type="ECO:0000313" key="10">
    <source>
        <dbReference type="Proteomes" id="UP000014387"/>
    </source>
</evidence>
<keyword evidence="5 7" id="KW-0238">DNA-binding</keyword>
<dbReference type="GO" id="GO:0003677">
    <property type="term" value="F:DNA binding"/>
    <property type="evidence" value="ECO:0007669"/>
    <property type="project" value="UniProtKB-KW"/>
</dbReference>
<keyword evidence="7" id="KW-0862">Zinc</keyword>
<dbReference type="InterPro" id="IPR055173">
    <property type="entry name" value="NrdR-like_N"/>
</dbReference>
<feature type="domain" description="ATP-cone" evidence="8">
    <location>
        <begin position="46"/>
        <end position="136"/>
    </location>
</feature>
<keyword evidence="7" id="KW-0479">Metal-binding</keyword>
<dbReference type="AlphaFoldDB" id="A0A9W5RDS9"/>
<dbReference type="GO" id="GO:0008270">
    <property type="term" value="F:zinc ion binding"/>
    <property type="evidence" value="ECO:0007669"/>
    <property type="project" value="UniProtKB-UniRule"/>
</dbReference>
<dbReference type="Pfam" id="PF03477">
    <property type="entry name" value="ATP-cone"/>
    <property type="match status" value="1"/>
</dbReference>
<evidence type="ECO:0000256" key="3">
    <source>
        <dbReference type="ARBA" id="ARBA00022840"/>
    </source>
</evidence>
<comment type="caution">
    <text evidence="9">The sequence shown here is derived from an EMBL/GenBank/DDBJ whole genome shotgun (WGS) entry which is preliminary data.</text>
</comment>
<protein>
    <recommendedName>
        <fullName evidence="7">Transcriptional repressor NrdR</fullName>
    </recommendedName>
</protein>
<dbReference type="PROSITE" id="PS51161">
    <property type="entry name" value="ATP_CONE"/>
    <property type="match status" value="1"/>
</dbReference>
<evidence type="ECO:0000256" key="4">
    <source>
        <dbReference type="ARBA" id="ARBA00023015"/>
    </source>
</evidence>
<dbReference type="InterPro" id="IPR003796">
    <property type="entry name" value="RNR_NrdR-like"/>
</dbReference>
<feature type="zinc finger region" evidence="7">
    <location>
        <begin position="3"/>
        <end position="34"/>
    </location>
</feature>
<evidence type="ECO:0000256" key="1">
    <source>
        <dbReference type="ARBA" id="ARBA00022491"/>
    </source>
</evidence>
<dbReference type="OrthoDB" id="9807461at2"/>
<comment type="cofactor">
    <cofactor evidence="7">
        <name>Zn(2+)</name>
        <dbReference type="ChEBI" id="CHEBI:29105"/>
    </cofactor>
    <text evidence="7">Binds 1 zinc ion.</text>
</comment>
<dbReference type="EMBL" id="AGWN01000001">
    <property type="protein sequence ID" value="EPD30582.1"/>
    <property type="molecule type" value="Genomic_DNA"/>
</dbReference>
<keyword evidence="2 7" id="KW-0547">Nucleotide-binding</keyword>
<keyword evidence="3 7" id="KW-0067">ATP-binding</keyword>
<dbReference type="HAMAP" id="MF_00440">
    <property type="entry name" value="NrdR"/>
    <property type="match status" value="1"/>
</dbReference>
<name>A0A9W5RDS9_9ACTO</name>
<accession>A0A9W5RDS9</accession>
<evidence type="ECO:0000256" key="2">
    <source>
        <dbReference type="ARBA" id="ARBA00022741"/>
    </source>
</evidence>
<dbReference type="PANTHER" id="PTHR30455">
    <property type="entry name" value="TRANSCRIPTIONAL REPRESSOR NRDR"/>
    <property type="match status" value="1"/>
</dbReference>
<dbReference type="Pfam" id="PF22811">
    <property type="entry name" value="Zn_ribbon_NrdR"/>
    <property type="match status" value="1"/>
</dbReference>
<evidence type="ECO:0000259" key="8">
    <source>
        <dbReference type="PROSITE" id="PS51161"/>
    </source>
</evidence>
<evidence type="ECO:0000256" key="7">
    <source>
        <dbReference type="HAMAP-Rule" id="MF_00440"/>
    </source>
</evidence>
<gene>
    <name evidence="7" type="primary">nrdR</name>
    <name evidence="9" type="ORF">HMPREF9238_00328</name>
</gene>
<dbReference type="GO" id="GO:0005524">
    <property type="term" value="F:ATP binding"/>
    <property type="evidence" value="ECO:0007669"/>
    <property type="project" value="UniProtKB-UniRule"/>
</dbReference>
<dbReference type="RefSeq" id="WP_016443694.1">
    <property type="nucleotide sequence ID" value="NZ_KE150266.1"/>
</dbReference>
<dbReference type="NCBIfam" id="TIGR00244">
    <property type="entry name" value="transcriptional regulator NrdR"/>
    <property type="match status" value="1"/>
</dbReference>